<evidence type="ECO:0000313" key="3">
    <source>
        <dbReference type="Proteomes" id="UP000198432"/>
    </source>
</evidence>
<dbReference type="CDD" id="cd00761">
    <property type="entry name" value="Glyco_tranf_GTA_type"/>
    <property type="match status" value="1"/>
</dbReference>
<dbReference type="InterPro" id="IPR050834">
    <property type="entry name" value="Glycosyltransf_2"/>
</dbReference>
<dbReference type="PANTHER" id="PTHR43685">
    <property type="entry name" value="GLYCOSYLTRANSFERASE"/>
    <property type="match status" value="1"/>
</dbReference>
<accession>A0A239BP95</accession>
<organism evidence="2 3">
    <name type="scientific">Pontibacter ummariensis</name>
    <dbReference type="NCBI Taxonomy" id="1610492"/>
    <lineage>
        <taxon>Bacteria</taxon>
        <taxon>Pseudomonadati</taxon>
        <taxon>Bacteroidota</taxon>
        <taxon>Cytophagia</taxon>
        <taxon>Cytophagales</taxon>
        <taxon>Hymenobacteraceae</taxon>
        <taxon>Pontibacter</taxon>
    </lineage>
</organism>
<protein>
    <submittedName>
        <fullName evidence="2">Glycosyltransferase involved in cell wall bisynthesis</fullName>
    </submittedName>
</protein>
<name>A0A239BP95_9BACT</name>
<dbReference type="EMBL" id="FZOQ01000002">
    <property type="protein sequence ID" value="SNS08864.1"/>
    <property type="molecule type" value="Genomic_DNA"/>
</dbReference>
<dbReference type="AlphaFoldDB" id="A0A239BP95"/>
<dbReference type="RefSeq" id="WP_089317526.1">
    <property type="nucleotide sequence ID" value="NZ_FZOQ01000002.1"/>
</dbReference>
<proteinExistence type="predicted"/>
<reference evidence="3" key="1">
    <citation type="submission" date="2017-06" db="EMBL/GenBank/DDBJ databases">
        <authorList>
            <person name="Varghese N."/>
            <person name="Submissions S."/>
        </authorList>
    </citation>
    <scope>NUCLEOTIDE SEQUENCE [LARGE SCALE GENOMIC DNA]</scope>
    <source>
        <strain evidence="3">NKM1</strain>
    </source>
</reference>
<dbReference type="Gene3D" id="3.90.550.10">
    <property type="entry name" value="Spore Coat Polysaccharide Biosynthesis Protein SpsA, Chain A"/>
    <property type="match status" value="1"/>
</dbReference>
<keyword evidence="3" id="KW-1185">Reference proteome</keyword>
<dbReference type="PANTHER" id="PTHR43685:SF2">
    <property type="entry name" value="GLYCOSYLTRANSFERASE 2-LIKE DOMAIN-CONTAINING PROTEIN"/>
    <property type="match status" value="1"/>
</dbReference>
<dbReference type="InterPro" id="IPR001173">
    <property type="entry name" value="Glyco_trans_2-like"/>
</dbReference>
<gene>
    <name evidence="2" type="ORF">SAMN06296052_10228</name>
</gene>
<dbReference type="Proteomes" id="UP000198432">
    <property type="component" value="Unassembled WGS sequence"/>
</dbReference>
<dbReference type="OrthoDB" id="6307329at2"/>
<dbReference type="GO" id="GO:0016740">
    <property type="term" value="F:transferase activity"/>
    <property type="evidence" value="ECO:0007669"/>
    <property type="project" value="UniProtKB-KW"/>
</dbReference>
<sequence length="277" mass="32286">MDISVIIPCFNHGHFIQEAIDSVELLSGVEYEIIIIDDGSTDSYTIQKIAELKQLNYNIISHPNRGLAYSRNIGIKNAKGKYILPLDADNKIDPAYVYKSLGILKDGKADIVYAKPIFFGDLNKARLFEARAFCGADLFLGNYIDACAIFDKRVWSSTGGYDENMPVPGHEDWELWLHAHIKEFKFQFLEEFLYFYRIVNGSMIESTINLYHKNFEYIIKKHASSYIGWFDHYKLINDQLKALEYVFQINKTDRDRPLRAIIKYSRLFLKDVFYKNR</sequence>
<dbReference type="SUPFAM" id="SSF53448">
    <property type="entry name" value="Nucleotide-diphospho-sugar transferases"/>
    <property type="match status" value="1"/>
</dbReference>
<feature type="domain" description="Glycosyltransferase 2-like" evidence="1">
    <location>
        <begin position="4"/>
        <end position="121"/>
    </location>
</feature>
<evidence type="ECO:0000259" key="1">
    <source>
        <dbReference type="Pfam" id="PF00535"/>
    </source>
</evidence>
<evidence type="ECO:0000313" key="2">
    <source>
        <dbReference type="EMBL" id="SNS08864.1"/>
    </source>
</evidence>
<keyword evidence="2" id="KW-0808">Transferase</keyword>
<dbReference type="Pfam" id="PF00535">
    <property type="entry name" value="Glycos_transf_2"/>
    <property type="match status" value="1"/>
</dbReference>
<dbReference type="InterPro" id="IPR029044">
    <property type="entry name" value="Nucleotide-diphossugar_trans"/>
</dbReference>